<evidence type="ECO:0008006" key="3">
    <source>
        <dbReference type="Google" id="ProtNLM"/>
    </source>
</evidence>
<name>A0A5C6M4Y3_9PLAN</name>
<proteinExistence type="predicted"/>
<comment type="caution">
    <text evidence="1">The sequence shown here is derived from an EMBL/GenBank/DDBJ whole genome shotgun (WGS) entry which is preliminary data.</text>
</comment>
<sequence>MIILQTAGSGNASGMGVGRGLLADLGGQVTTFEENDYIHKLNRTLQAEMHAVAAYRSLSSRPDTDSLSAQESHQRAGRELVRLIIENRGIPEDRAALSFGLAPRLIRLVVKVPSRFTDRMTLGTLSRVELQLIASYRKLMELAPSRDMQVLQELLACSESHLSALSELL</sequence>
<dbReference type="AlphaFoldDB" id="A0A5C6M4Y3"/>
<reference evidence="1 2" key="2">
    <citation type="submission" date="2019-08" db="EMBL/GenBank/DDBJ databases">
        <authorList>
            <person name="Henke P."/>
        </authorList>
    </citation>
    <scope>NUCLEOTIDE SEQUENCE [LARGE SCALE GENOMIC DNA]</scope>
    <source>
        <strain evidence="1">Phe10_nw2017</strain>
    </source>
</reference>
<gene>
    <name evidence="1" type="ORF">E3A20_10760</name>
</gene>
<organism evidence="1 2">
    <name type="scientific">Planctomyces bekefii</name>
    <dbReference type="NCBI Taxonomy" id="1653850"/>
    <lineage>
        <taxon>Bacteria</taxon>
        <taxon>Pseudomonadati</taxon>
        <taxon>Planctomycetota</taxon>
        <taxon>Planctomycetia</taxon>
        <taxon>Planctomycetales</taxon>
        <taxon>Planctomycetaceae</taxon>
        <taxon>Planctomyces</taxon>
    </lineage>
</organism>
<accession>A0A5C6M4Y3</accession>
<dbReference type="Proteomes" id="UP000321083">
    <property type="component" value="Unassembled WGS sequence"/>
</dbReference>
<protein>
    <recommendedName>
        <fullName evidence="3">DUF2383 domain-containing protein</fullName>
    </recommendedName>
</protein>
<dbReference type="EMBL" id="SRHE01000176">
    <property type="protein sequence ID" value="TWW09796.1"/>
    <property type="molecule type" value="Genomic_DNA"/>
</dbReference>
<evidence type="ECO:0000313" key="2">
    <source>
        <dbReference type="Proteomes" id="UP000321083"/>
    </source>
</evidence>
<evidence type="ECO:0000313" key="1">
    <source>
        <dbReference type="EMBL" id="TWW09796.1"/>
    </source>
</evidence>
<keyword evidence="2" id="KW-1185">Reference proteome</keyword>
<reference evidence="1 2" key="1">
    <citation type="submission" date="2019-08" db="EMBL/GenBank/DDBJ databases">
        <title>100 year-old enigma solved: identification of Planctomyces bekefii, the type genus and species of the phylum Planctomycetes.</title>
        <authorList>
            <person name="Svetlana D.N."/>
            <person name="Overmann J."/>
        </authorList>
    </citation>
    <scope>NUCLEOTIDE SEQUENCE [LARGE SCALE GENOMIC DNA]</scope>
    <source>
        <strain evidence="1">Phe10_nw2017</strain>
    </source>
</reference>